<proteinExistence type="inferred from homology"/>
<keyword evidence="3" id="KW-0029">Amino-acid transport</keyword>
<dbReference type="Pfam" id="PF13458">
    <property type="entry name" value="Peripla_BP_6"/>
    <property type="match status" value="1"/>
</dbReference>
<feature type="domain" description="Leucine-binding protein" evidence="5">
    <location>
        <begin position="41"/>
        <end position="396"/>
    </location>
</feature>
<dbReference type="PANTHER" id="PTHR30483">
    <property type="entry name" value="LEUCINE-SPECIFIC-BINDING PROTEIN"/>
    <property type="match status" value="1"/>
</dbReference>
<evidence type="ECO:0000256" key="3">
    <source>
        <dbReference type="ARBA" id="ARBA00022970"/>
    </source>
</evidence>
<dbReference type="EMBL" id="MASI01000001">
    <property type="protein sequence ID" value="ODA68646.1"/>
    <property type="molecule type" value="Genomic_DNA"/>
</dbReference>
<keyword evidence="3" id="KW-0813">Transport</keyword>
<evidence type="ECO:0000313" key="6">
    <source>
        <dbReference type="EMBL" id="ODA68646.1"/>
    </source>
</evidence>
<dbReference type="STRING" id="1177755.A7A08_00477"/>
<comment type="caution">
    <text evidence="6">The sequence shown here is derived from an EMBL/GenBank/DDBJ whole genome shotgun (WGS) entry which is preliminary data.</text>
</comment>
<protein>
    <recommendedName>
        <fullName evidence="5">Leucine-binding protein domain-containing protein</fullName>
    </recommendedName>
</protein>
<reference evidence="6 7" key="1">
    <citation type="submission" date="2016-07" db="EMBL/GenBank/DDBJ databases">
        <title>Draft genome sequence of Methyloligella halotolerans C2T (VKM B-2706T=CCUG 61687T=DSM 25045T), a halotolerant polyhydroxybutyrate accumulating methylotroph.</title>
        <authorList>
            <person name="Vasilenko O.V."/>
            <person name="Doronina N.V."/>
            <person name="Poroshina M.N."/>
            <person name="Tarlachkov S.V."/>
            <person name="Trotsenko Y.A."/>
        </authorList>
    </citation>
    <scope>NUCLEOTIDE SEQUENCE [LARGE SCALE GENOMIC DNA]</scope>
    <source>
        <strain evidence="6 7">VKM B-2706</strain>
    </source>
</reference>
<dbReference type="InterPro" id="IPR028082">
    <property type="entry name" value="Peripla_BP_I"/>
</dbReference>
<dbReference type="Proteomes" id="UP000095087">
    <property type="component" value="Unassembled WGS sequence"/>
</dbReference>
<organism evidence="6 7">
    <name type="scientific">Methyloligella halotolerans</name>
    <dbReference type="NCBI Taxonomy" id="1177755"/>
    <lineage>
        <taxon>Bacteria</taxon>
        <taxon>Pseudomonadati</taxon>
        <taxon>Pseudomonadota</taxon>
        <taxon>Alphaproteobacteria</taxon>
        <taxon>Hyphomicrobiales</taxon>
        <taxon>Hyphomicrobiaceae</taxon>
        <taxon>Methyloligella</taxon>
    </lineage>
</organism>
<gene>
    <name evidence="6" type="ORF">A7A08_00477</name>
</gene>
<sequence length="417" mass="46141">MRKSRSWAAQSFGFLLIVASLALGGGLMTAASPAAADESDIRLGAPISLTGPFSKSGRYVRDGYEFAVERINARGGILVDGRHHHIVLVYRDDQSEASHATTIVEDMLSRDRVQLLLGPYSTQLAQAVEPIAERYDVPMVEAGAAGSSLFKRGYRHLFGLLTTTDHYFDQLFNVASKEGAPALGKQATEMRVGLAVRDDRFSQDLRDEVLSEIRKHNMRLVIDDRLPPSPTDMSMTLDRVKRLEPDILVISGHEEAALAAIDHIHRQRIQVPMLAVTHCHSANINQVRPESSQGVFCPMQWHPEVPYRDDVFGSAKDYSSRFAKRYGYAPPNQAAQASAAVLIYLKAIQNCGSTDPVKVRKALADIRTETFYGPVDFDDTGRNTVKPMLLMQVIDGRYVMLAPNRGGRTKAVIQPRP</sequence>
<evidence type="ECO:0000259" key="5">
    <source>
        <dbReference type="Pfam" id="PF13458"/>
    </source>
</evidence>
<feature type="signal peptide" evidence="4">
    <location>
        <begin position="1"/>
        <end position="36"/>
    </location>
</feature>
<dbReference type="CDD" id="cd06338">
    <property type="entry name" value="PBP1_ABC_ligand_binding-like"/>
    <property type="match status" value="1"/>
</dbReference>
<accession>A0A1E2S2B2</accession>
<dbReference type="InterPro" id="IPR028081">
    <property type="entry name" value="Leu-bd"/>
</dbReference>
<evidence type="ECO:0000256" key="4">
    <source>
        <dbReference type="SAM" id="SignalP"/>
    </source>
</evidence>
<keyword evidence="7" id="KW-1185">Reference proteome</keyword>
<dbReference type="InterPro" id="IPR051010">
    <property type="entry name" value="BCAA_transport"/>
</dbReference>
<comment type="similarity">
    <text evidence="1">Belongs to the leucine-binding protein family.</text>
</comment>
<dbReference type="PANTHER" id="PTHR30483:SF37">
    <property type="entry name" value="ABC TRANSPORTER SUBSTRATE-BINDING PROTEIN"/>
    <property type="match status" value="1"/>
</dbReference>
<keyword evidence="2 4" id="KW-0732">Signal</keyword>
<evidence type="ECO:0000256" key="1">
    <source>
        <dbReference type="ARBA" id="ARBA00010062"/>
    </source>
</evidence>
<dbReference type="AlphaFoldDB" id="A0A1E2S2B2"/>
<name>A0A1E2S2B2_9HYPH</name>
<feature type="chain" id="PRO_5009116741" description="Leucine-binding protein domain-containing protein" evidence="4">
    <location>
        <begin position="37"/>
        <end position="417"/>
    </location>
</feature>
<evidence type="ECO:0000313" key="7">
    <source>
        <dbReference type="Proteomes" id="UP000095087"/>
    </source>
</evidence>
<dbReference type="GO" id="GO:0006865">
    <property type="term" value="P:amino acid transport"/>
    <property type="evidence" value="ECO:0007669"/>
    <property type="project" value="UniProtKB-KW"/>
</dbReference>
<evidence type="ECO:0000256" key="2">
    <source>
        <dbReference type="ARBA" id="ARBA00022729"/>
    </source>
</evidence>
<dbReference type="Gene3D" id="3.40.50.2300">
    <property type="match status" value="2"/>
</dbReference>
<dbReference type="SUPFAM" id="SSF53822">
    <property type="entry name" value="Periplasmic binding protein-like I"/>
    <property type="match status" value="1"/>
</dbReference>